<name>A0ABN8RW69_9CNID</name>
<reference evidence="1 2" key="1">
    <citation type="submission" date="2022-05" db="EMBL/GenBank/DDBJ databases">
        <authorList>
            <consortium name="Genoscope - CEA"/>
            <person name="William W."/>
        </authorList>
    </citation>
    <scope>NUCLEOTIDE SEQUENCE [LARGE SCALE GENOMIC DNA]</scope>
</reference>
<sequence>LTGAVVNLIKKKETVRRKLKLHPSESLKVKFQTLRSQVKRAIRESRDELSSLSLLTSSSRSIPNVSGYIPSEWKLANVAPV</sequence>
<evidence type="ECO:0000313" key="2">
    <source>
        <dbReference type="Proteomes" id="UP001159405"/>
    </source>
</evidence>
<dbReference type="Proteomes" id="UP001159405">
    <property type="component" value="Unassembled WGS sequence"/>
</dbReference>
<comment type="caution">
    <text evidence="1">The sequence shown here is derived from an EMBL/GenBank/DDBJ whole genome shotgun (WGS) entry which is preliminary data.</text>
</comment>
<protein>
    <submittedName>
        <fullName evidence="1">Uncharacterized protein</fullName>
    </submittedName>
</protein>
<gene>
    <name evidence="1" type="ORF">PLOB_00028530</name>
</gene>
<feature type="non-terminal residue" evidence="1">
    <location>
        <position position="1"/>
    </location>
</feature>
<accession>A0ABN8RW69</accession>
<evidence type="ECO:0000313" key="1">
    <source>
        <dbReference type="EMBL" id="CAH3183398.1"/>
    </source>
</evidence>
<proteinExistence type="predicted"/>
<keyword evidence="2" id="KW-1185">Reference proteome</keyword>
<organism evidence="1 2">
    <name type="scientific">Porites lobata</name>
    <dbReference type="NCBI Taxonomy" id="104759"/>
    <lineage>
        <taxon>Eukaryota</taxon>
        <taxon>Metazoa</taxon>
        <taxon>Cnidaria</taxon>
        <taxon>Anthozoa</taxon>
        <taxon>Hexacorallia</taxon>
        <taxon>Scleractinia</taxon>
        <taxon>Fungiina</taxon>
        <taxon>Poritidae</taxon>
        <taxon>Porites</taxon>
    </lineage>
</organism>
<dbReference type="EMBL" id="CALNXK010000352">
    <property type="protein sequence ID" value="CAH3183398.1"/>
    <property type="molecule type" value="Genomic_DNA"/>
</dbReference>